<organism evidence="3 4">
    <name type="scientific">Maricaulis salignorans</name>
    <dbReference type="NCBI Taxonomy" id="144026"/>
    <lineage>
        <taxon>Bacteria</taxon>
        <taxon>Pseudomonadati</taxon>
        <taxon>Pseudomonadota</taxon>
        <taxon>Alphaproteobacteria</taxon>
        <taxon>Maricaulales</taxon>
        <taxon>Maricaulaceae</taxon>
        <taxon>Maricaulis</taxon>
    </lineage>
</organism>
<dbReference type="RefSeq" id="WP_091766738.1">
    <property type="nucleotide sequence ID" value="NZ_FNHG01000002.1"/>
</dbReference>
<dbReference type="PROSITE" id="PS00383">
    <property type="entry name" value="TYR_PHOSPHATASE_1"/>
    <property type="match status" value="1"/>
</dbReference>
<dbReference type="PANTHER" id="PTHR31126:SF1">
    <property type="entry name" value="TYROSINE SPECIFIC PROTEIN PHOSPHATASES DOMAIN-CONTAINING PROTEIN"/>
    <property type="match status" value="1"/>
</dbReference>
<feature type="domain" description="Tyrosine specific protein phosphatases" evidence="2">
    <location>
        <begin position="126"/>
        <end position="196"/>
    </location>
</feature>
<evidence type="ECO:0000313" key="3">
    <source>
        <dbReference type="EMBL" id="SDL85060.1"/>
    </source>
</evidence>
<evidence type="ECO:0000259" key="2">
    <source>
        <dbReference type="PROSITE" id="PS50056"/>
    </source>
</evidence>
<dbReference type="Pfam" id="PF13350">
    <property type="entry name" value="Y_phosphatase3"/>
    <property type="match status" value="1"/>
</dbReference>
<dbReference type="STRING" id="144026.SAMN04488568_102324"/>
<accession>A0A1G9NF06</accession>
<dbReference type="OrthoDB" id="1188001at2"/>
<dbReference type="InterPro" id="IPR029021">
    <property type="entry name" value="Prot-tyrosine_phosphatase-like"/>
</dbReference>
<sequence>MTRITPLDGVHNFRHFHGYQTLDGARVRPGLYRSGHFSRSSEADRELVRLLGITVIADLRRPREREAEPSAWPTDHVLRVISSDADNDGEPPHLKFLRTGDHSLEAVRGYMQSAYRRIPQEKGNQSVFREGFKALASGEADGGFLVHCAAGKDRTGIFCALVLGELGVSQDEIIEDYLLTNTAVDFDSLVPMVRQRLQENYGKVMPEEVMRAFLGVEADLLHTALTTIGDRDRYLRDVLGITDEERAALRERWLER</sequence>
<dbReference type="PROSITE" id="PS50056">
    <property type="entry name" value="TYR_PHOSPHATASE_2"/>
    <property type="match status" value="1"/>
</dbReference>
<comment type="similarity">
    <text evidence="1">Belongs to the protein-tyrosine phosphatase family.</text>
</comment>
<keyword evidence="4" id="KW-1185">Reference proteome</keyword>
<dbReference type="SUPFAM" id="SSF52799">
    <property type="entry name" value="(Phosphotyrosine protein) phosphatases II"/>
    <property type="match status" value="1"/>
</dbReference>
<proteinExistence type="inferred from homology"/>
<name>A0A1G9NF06_9PROT</name>
<gene>
    <name evidence="3" type="ORF">SAMN04488568_102324</name>
</gene>
<dbReference type="AlphaFoldDB" id="A0A1G9NF06"/>
<dbReference type="InterPro" id="IPR016130">
    <property type="entry name" value="Tyr_Pase_AS"/>
</dbReference>
<reference evidence="3 4" key="1">
    <citation type="submission" date="2016-10" db="EMBL/GenBank/DDBJ databases">
        <authorList>
            <person name="de Groot N.N."/>
        </authorList>
    </citation>
    <scope>NUCLEOTIDE SEQUENCE [LARGE SCALE GENOMIC DNA]</scope>
    <source>
        <strain evidence="3 4">DSM 16077</strain>
    </source>
</reference>
<evidence type="ECO:0000313" key="4">
    <source>
        <dbReference type="Proteomes" id="UP000199759"/>
    </source>
</evidence>
<evidence type="ECO:0000256" key="1">
    <source>
        <dbReference type="ARBA" id="ARBA00009580"/>
    </source>
</evidence>
<dbReference type="InterPro" id="IPR000387">
    <property type="entry name" value="Tyr_Pase_dom"/>
</dbReference>
<dbReference type="Proteomes" id="UP000199759">
    <property type="component" value="Unassembled WGS sequence"/>
</dbReference>
<dbReference type="Gene3D" id="3.90.190.10">
    <property type="entry name" value="Protein tyrosine phosphatase superfamily"/>
    <property type="match status" value="1"/>
</dbReference>
<dbReference type="EMBL" id="FNHG01000002">
    <property type="protein sequence ID" value="SDL85060.1"/>
    <property type="molecule type" value="Genomic_DNA"/>
</dbReference>
<dbReference type="PANTHER" id="PTHR31126">
    <property type="entry name" value="TYROSINE-PROTEIN PHOSPHATASE"/>
    <property type="match status" value="1"/>
</dbReference>
<protein>
    <submittedName>
        <fullName evidence="3">Protein-tyrosine phosphatase</fullName>
    </submittedName>
</protein>
<dbReference type="InterPro" id="IPR026893">
    <property type="entry name" value="Tyr/Ser_Pase_IphP-type"/>
</dbReference>
<dbReference type="GO" id="GO:0004721">
    <property type="term" value="F:phosphoprotein phosphatase activity"/>
    <property type="evidence" value="ECO:0007669"/>
    <property type="project" value="InterPro"/>
</dbReference>